<evidence type="ECO:0000256" key="2">
    <source>
        <dbReference type="SAM" id="MobiDB-lite"/>
    </source>
</evidence>
<gene>
    <name evidence="3" type="ORF">Nepgr_007240</name>
</gene>
<dbReference type="Proteomes" id="UP001279734">
    <property type="component" value="Unassembled WGS sequence"/>
</dbReference>
<feature type="region of interest" description="Disordered" evidence="2">
    <location>
        <begin position="245"/>
        <end position="264"/>
    </location>
</feature>
<dbReference type="AlphaFoldDB" id="A0AAD3XI63"/>
<evidence type="ECO:0000313" key="3">
    <source>
        <dbReference type="EMBL" id="GMH05400.1"/>
    </source>
</evidence>
<accession>A0AAD3XI63</accession>
<keyword evidence="1" id="KW-0175">Coiled coil</keyword>
<evidence type="ECO:0000313" key="4">
    <source>
        <dbReference type="Proteomes" id="UP001279734"/>
    </source>
</evidence>
<protein>
    <submittedName>
        <fullName evidence="3">Uncharacterized protein</fullName>
    </submittedName>
</protein>
<keyword evidence="4" id="KW-1185">Reference proteome</keyword>
<feature type="compositionally biased region" description="Low complexity" evidence="2">
    <location>
        <begin position="252"/>
        <end position="264"/>
    </location>
</feature>
<proteinExistence type="predicted"/>
<name>A0AAD3XI63_NEPGR</name>
<dbReference type="EMBL" id="BSYO01000005">
    <property type="protein sequence ID" value="GMH05400.1"/>
    <property type="molecule type" value="Genomic_DNA"/>
</dbReference>
<organism evidence="3 4">
    <name type="scientific">Nepenthes gracilis</name>
    <name type="common">Slender pitcher plant</name>
    <dbReference type="NCBI Taxonomy" id="150966"/>
    <lineage>
        <taxon>Eukaryota</taxon>
        <taxon>Viridiplantae</taxon>
        <taxon>Streptophyta</taxon>
        <taxon>Embryophyta</taxon>
        <taxon>Tracheophyta</taxon>
        <taxon>Spermatophyta</taxon>
        <taxon>Magnoliopsida</taxon>
        <taxon>eudicotyledons</taxon>
        <taxon>Gunneridae</taxon>
        <taxon>Pentapetalae</taxon>
        <taxon>Caryophyllales</taxon>
        <taxon>Nepenthaceae</taxon>
        <taxon>Nepenthes</taxon>
    </lineage>
</organism>
<evidence type="ECO:0000256" key="1">
    <source>
        <dbReference type="SAM" id="Coils"/>
    </source>
</evidence>
<comment type="caution">
    <text evidence="3">The sequence shown here is derived from an EMBL/GenBank/DDBJ whole genome shotgun (WGS) entry which is preliminary data.</text>
</comment>
<reference evidence="3" key="1">
    <citation type="submission" date="2023-05" db="EMBL/GenBank/DDBJ databases">
        <title>Nepenthes gracilis genome sequencing.</title>
        <authorList>
            <person name="Fukushima K."/>
        </authorList>
    </citation>
    <scope>NUCLEOTIDE SEQUENCE</scope>
    <source>
        <strain evidence="3">SING2019-196</strain>
    </source>
</reference>
<sequence length="264" mass="29599">MVSTLPSVPVGSSDAGHSSEFFISVVSQIVVLTETAVVEAIDKNLGEILEQGIRDEEETEVNMGAATMLNSEPPGPQDIADINTSLVTQHFESEMQSTIQIEELTETIRFLTEDQNLTSEVQVFAICQARSYVEREELTAAEEQISKLENELSESKAKVPSLKNSLEELRQSHALFHYRNLRLEDELRTSIKINNIKHALNHKYWDGIDFCRRTIKLILPKFLSSILHLRNSSAMQRSEILGCPRQDEELESSLPSTSGSPSKI</sequence>
<feature type="coiled-coil region" evidence="1">
    <location>
        <begin position="131"/>
        <end position="172"/>
    </location>
</feature>